<dbReference type="GO" id="GO:0006631">
    <property type="term" value="P:fatty acid metabolic process"/>
    <property type="evidence" value="ECO:0007669"/>
    <property type="project" value="TreeGrafter"/>
</dbReference>
<evidence type="ECO:0000313" key="5">
    <source>
        <dbReference type="EMBL" id="RXZ65394.1"/>
    </source>
</evidence>
<dbReference type="NCBIfam" id="NF005801">
    <property type="entry name" value="PRK07656.1"/>
    <property type="match status" value="1"/>
</dbReference>
<evidence type="ECO:0000256" key="2">
    <source>
        <dbReference type="ARBA" id="ARBA00022598"/>
    </source>
</evidence>
<dbReference type="Gene3D" id="3.30.300.30">
    <property type="match status" value="1"/>
</dbReference>
<dbReference type="InterPro" id="IPR000873">
    <property type="entry name" value="AMP-dep_synth/lig_dom"/>
</dbReference>
<dbReference type="Gene3D" id="3.40.50.12780">
    <property type="entry name" value="N-terminal domain of ligase-like"/>
    <property type="match status" value="1"/>
</dbReference>
<sequence>MIDPLPPTVPHLVAAAARTWGSRTALVEGEVRWSFADLERECRAAASAMLAIGVGEGDRVAIWAPNGRNWIVAAVGAMTTGAAIVPLNTRLKGREAGEMLRRTSAKVLVTYGDFLGTDYPALLAGEDLPGLERTVLLDSDWQAFVAEGKSAEDPSIDEALGRLTAAHVSDIMFTSGTTGAPKGVVSTHDRIVPMFADWGRQMGLTSDDRYLIINPFFHSFGFKAGWVAALIAGAPIYPLATFDIPQVIALIERERISFLPGPPTIYQALLAAKAEGDFDTSSLRGAATGAASVPPELVRRMRSELGLVDTVTAYGMTECATITSCRRGDDAALIAESCGRPLPGLELRIVDDEGSPVAQGEAGEVQVRGYGVMLGYLDDPQATAEAIAPDGWLSTGDIGWLGPEGYLRITDRKKDMFISGGFNVYPAEVERLLAEHPAIAQAAVIGVLDERMGEVGKAFVVLRPGRALAESELAEWARARMANYKVPRAFAFVEGLPHNAAGKVTKEALRDG</sequence>
<keyword evidence="2 5" id="KW-0436">Ligase</keyword>
<dbReference type="PANTHER" id="PTHR43201:SF5">
    <property type="entry name" value="MEDIUM-CHAIN ACYL-COA LIGASE ACSF2, MITOCHONDRIAL"/>
    <property type="match status" value="1"/>
</dbReference>
<dbReference type="InterPro" id="IPR042099">
    <property type="entry name" value="ANL_N_sf"/>
</dbReference>
<dbReference type="EMBL" id="SDPV01000001">
    <property type="protein sequence ID" value="RXZ65394.1"/>
    <property type="molecule type" value="Genomic_DNA"/>
</dbReference>
<evidence type="ECO:0000256" key="1">
    <source>
        <dbReference type="ARBA" id="ARBA00006432"/>
    </source>
</evidence>
<feature type="domain" description="AMP-binding enzyme C-terminal" evidence="4">
    <location>
        <begin position="428"/>
        <end position="503"/>
    </location>
</feature>
<protein>
    <submittedName>
        <fullName evidence="5">Fatty acid--CoA ligase</fullName>
    </submittedName>
</protein>
<dbReference type="RefSeq" id="WP_129522883.1">
    <property type="nucleotide sequence ID" value="NZ_SDPV01000001.1"/>
</dbReference>
<dbReference type="Proteomes" id="UP000293623">
    <property type="component" value="Unassembled WGS sequence"/>
</dbReference>
<dbReference type="InterPro" id="IPR045851">
    <property type="entry name" value="AMP-bd_C_sf"/>
</dbReference>
<reference evidence="5 6" key="1">
    <citation type="submission" date="2019-01" db="EMBL/GenBank/DDBJ databases">
        <title>Altererythrobacter rhizovicinus sp. nov., isolated from the rhizosphere soil of Haloxylon ammodendron.</title>
        <authorList>
            <person name="Li H.-P."/>
            <person name="Gou J.-Y."/>
            <person name="Yao D."/>
            <person name="Han Q.-Q."/>
            <person name="Shao K.-Z."/>
            <person name="Zhao Q."/>
            <person name="Zhang J.-L."/>
        </authorList>
    </citation>
    <scope>NUCLEOTIDE SEQUENCE [LARGE SCALE GENOMIC DNA]</scope>
    <source>
        <strain evidence="5 6">AY-3R</strain>
    </source>
</reference>
<proteinExistence type="inferred from homology"/>
<dbReference type="GO" id="GO:0031956">
    <property type="term" value="F:medium-chain fatty acid-CoA ligase activity"/>
    <property type="evidence" value="ECO:0007669"/>
    <property type="project" value="TreeGrafter"/>
</dbReference>
<accession>A0A4Q2KJJ4</accession>
<evidence type="ECO:0000259" key="3">
    <source>
        <dbReference type="Pfam" id="PF00501"/>
    </source>
</evidence>
<feature type="domain" description="AMP-dependent synthetase/ligase" evidence="3">
    <location>
        <begin position="15"/>
        <end position="377"/>
    </location>
</feature>
<dbReference type="InterPro" id="IPR025110">
    <property type="entry name" value="AMP-bd_C"/>
</dbReference>
<keyword evidence="6" id="KW-1185">Reference proteome</keyword>
<comment type="caution">
    <text evidence="5">The sequence shown here is derived from an EMBL/GenBank/DDBJ whole genome shotgun (WGS) entry which is preliminary data.</text>
</comment>
<evidence type="ECO:0000259" key="4">
    <source>
        <dbReference type="Pfam" id="PF13193"/>
    </source>
</evidence>
<dbReference type="Pfam" id="PF00501">
    <property type="entry name" value="AMP-binding"/>
    <property type="match status" value="1"/>
</dbReference>
<evidence type="ECO:0000313" key="6">
    <source>
        <dbReference type="Proteomes" id="UP000293623"/>
    </source>
</evidence>
<name>A0A4Q2KJJ4_9SPHN</name>
<gene>
    <name evidence="5" type="ORF">ETX26_01140</name>
</gene>
<comment type="similarity">
    <text evidence="1">Belongs to the ATP-dependent AMP-binding enzyme family.</text>
</comment>
<dbReference type="SUPFAM" id="SSF56801">
    <property type="entry name" value="Acetyl-CoA synthetase-like"/>
    <property type="match status" value="1"/>
</dbReference>
<dbReference type="Pfam" id="PF13193">
    <property type="entry name" value="AMP-binding_C"/>
    <property type="match status" value="1"/>
</dbReference>
<dbReference type="OrthoDB" id="9803968at2"/>
<dbReference type="PANTHER" id="PTHR43201">
    <property type="entry name" value="ACYL-COA SYNTHETASE"/>
    <property type="match status" value="1"/>
</dbReference>
<dbReference type="InterPro" id="IPR020845">
    <property type="entry name" value="AMP-binding_CS"/>
</dbReference>
<organism evidence="5 6">
    <name type="scientific">Pelagerythrobacter rhizovicinus</name>
    <dbReference type="NCBI Taxonomy" id="2268576"/>
    <lineage>
        <taxon>Bacteria</taxon>
        <taxon>Pseudomonadati</taxon>
        <taxon>Pseudomonadota</taxon>
        <taxon>Alphaproteobacteria</taxon>
        <taxon>Sphingomonadales</taxon>
        <taxon>Erythrobacteraceae</taxon>
        <taxon>Pelagerythrobacter</taxon>
    </lineage>
</organism>
<dbReference type="AlphaFoldDB" id="A0A4Q2KJJ4"/>
<dbReference type="PROSITE" id="PS00455">
    <property type="entry name" value="AMP_BINDING"/>
    <property type="match status" value="1"/>
</dbReference>